<keyword evidence="1" id="KW-0418">Kinase</keyword>
<organism evidence="1 2">
    <name type="scientific">Croceivirga thetidis</name>
    <dbReference type="NCBI Taxonomy" id="2721623"/>
    <lineage>
        <taxon>Bacteria</taxon>
        <taxon>Pseudomonadati</taxon>
        <taxon>Bacteroidota</taxon>
        <taxon>Flavobacteriia</taxon>
        <taxon>Flavobacteriales</taxon>
        <taxon>Flavobacteriaceae</taxon>
        <taxon>Croceivirga</taxon>
    </lineage>
</organism>
<protein>
    <submittedName>
        <fullName evidence="1">Anhydro-N-acetylmuramic acid kinase</fullName>
        <ecNumber evidence="1">2.7.1.170</ecNumber>
    </submittedName>
</protein>
<reference evidence="1 2" key="1">
    <citation type="submission" date="2020-04" db="EMBL/GenBank/DDBJ databases">
        <authorList>
            <person name="Yoon J."/>
        </authorList>
    </citation>
    <scope>NUCLEOTIDE SEQUENCE [LARGE SCALE GENOMIC DNA]</scope>
    <source>
        <strain evidence="1 2">DJ-13</strain>
    </source>
</reference>
<dbReference type="Proteomes" id="UP000718451">
    <property type="component" value="Unassembled WGS sequence"/>
</dbReference>
<dbReference type="Gene3D" id="3.30.420.40">
    <property type="match status" value="2"/>
</dbReference>
<dbReference type="NCBIfam" id="NF007144">
    <property type="entry name" value="PRK09585.2-3"/>
    <property type="match status" value="1"/>
</dbReference>
<dbReference type="PANTHER" id="PTHR30605:SF0">
    <property type="entry name" value="ANHYDRO-N-ACETYLMURAMIC ACID KINASE"/>
    <property type="match status" value="1"/>
</dbReference>
<proteinExistence type="predicted"/>
<evidence type="ECO:0000313" key="2">
    <source>
        <dbReference type="Proteomes" id="UP000718451"/>
    </source>
</evidence>
<dbReference type="RefSeq" id="WP_168552980.1">
    <property type="nucleotide sequence ID" value="NZ_JAAWWL010000002.1"/>
</dbReference>
<accession>A0ABX1GSA2</accession>
<keyword evidence="1" id="KW-0808">Transferase</keyword>
<keyword evidence="2" id="KW-1185">Reference proteome</keyword>
<dbReference type="Pfam" id="PF03702">
    <property type="entry name" value="AnmK"/>
    <property type="match status" value="1"/>
</dbReference>
<dbReference type="PANTHER" id="PTHR30605">
    <property type="entry name" value="ANHYDRO-N-ACETYLMURAMIC ACID KINASE"/>
    <property type="match status" value="1"/>
</dbReference>
<dbReference type="GO" id="GO:0016301">
    <property type="term" value="F:kinase activity"/>
    <property type="evidence" value="ECO:0007669"/>
    <property type="project" value="UniProtKB-KW"/>
</dbReference>
<gene>
    <name evidence="1" type="ORF">HCU67_12690</name>
</gene>
<dbReference type="EMBL" id="JAAWWL010000002">
    <property type="protein sequence ID" value="NKI32806.1"/>
    <property type="molecule type" value="Genomic_DNA"/>
</dbReference>
<dbReference type="EC" id="2.7.1.170" evidence="1"/>
<dbReference type="InterPro" id="IPR005338">
    <property type="entry name" value="Anhydro_N_Ac-Mur_kinase"/>
</dbReference>
<sequence>MNNYKVLGMMSGTSLDGLDMALCHLWKDGDKWDFEIKTAKTITYPEWLYGFLADAVNLSSQAHDTLHETFGTWSGEEAKQFIIEKNLEVDFIASHGHTSHHRPNLGLTFQLGEGQHLANASGHKVICDFRTKDVKLGGEGAPLVPIGDELLLSEYDFCLNLGGISNMSFKKNDERKAFDIGLANMPLNYITKKINLPYDEDGKLAKKGNLDNGLLSALNALAYYKLPYPKSTGYEWFKLEVAPLIEKSSAPINDLLHTFIEHNCFQIKEAIKKEKTTKNSKMLVTGGGALNSYYVSVLKRHLEGLVEVVIPPKKFIEYKEALVFSLMGTLRELNEINVLKSVTGAKEDSCSGEIFLPKN</sequence>
<comment type="caution">
    <text evidence="1">The sequence shown here is derived from an EMBL/GenBank/DDBJ whole genome shotgun (WGS) entry which is preliminary data.</text>
</comment>
<dbReference type="InterPro" id="IPR043129">
    <property type="entry name" value="ATPase_NBD"/>
</dbReference>
<name>A0ABX1GSA2_9FLAO</name>
<evidence type="ECO:0000313" key="1">
    <source>
        <dbReference type="EMBL" id="NKI32806.1"/>
    </source>
</evidence>
<dbReference type="SUPFAM" id="SSF53067">
    <property type="entry name" value="Actin-like ATPase domain"/>
    <property type="match status" value="1"/>
</dbReference>